<evidence type="ECO:0000313" key="1">
    <source>
        <dbReference type="EMBL" id="OWZ82726.1"/>
    </source>
</evidence>
<gene>
    <name evidence="1" type="ORF">CDO51_12510</name>
</gene>
<dbReference type="Proteomes" id="UP000214588">
    <property type="component" value="Unassembled WGS sequence"/>
</dbReference>
<name>A0A226BUP9_9FIRM</name>
<dbReference type="OrthoDB" id="8910160at2"/>
<evidence type="ECO:0000313" key="2">
    <source>
        <dbReference type="Proteomes" id="UP000214588"/>
    </source>
</evidence>
<accession>A0A226BUP9</accession>
<reference evidence="1 2" key="1">
    <citation type="submission" date="2017-06" db="EMBL/GenBank/DDBJ databases">
        <title>Draft Genome Sequence of Natranaerobius trueperi halophilic, alkalithermophilic bacteria from soda lakes.</title>
        <authorList>
            <person name="Zhao B."/>
        </authorList>
    </citation>
    <scope>NUCLEOTIDE SEQUENCE [LARGE SCALE GENOMIC DNA]</scope>
    <source>
        <strain evidence="1 2">DSM 18760</strain>
    </source>
</reference>
<proteinExistence type="predicted"/>
<sequence>MYLPYLRGRQFELIALRELLEKDLLHDKIIPIVEPVKLTSSLNKTLSTYTEKATEIAVIHNPKVGSFHPSEGNRLTDNYYSIILNDNIIKTHIVNSASEDELNELVNNYNIDVSDIITVNSDPDHISTYNNVFSDETPRLNLIPDERTFRRQIRENKVILDDKLNKQPRNVDYTRNVDEFFSDDHLFYNEDGYDGFSDFSIVGKEYSESGFAPHAVVVHITYFDDDWNLRIYHFVSDSNEDFRDPAGKFYEALKKLTNWKSDKDISTFGLEEFEKHYQEGTYPGLGVVKKLSIMHHIELVGQFFEENNL</sequence>
<dbReference type="AlphaFoldDB" id="A0A226BUP9"/>
<organism evidence="1 2">
    <name type="scientific">Natranaerobius trueperi</name>
    <dbReference type="NCBI Taxonomy" id="759412"/>
    <lineage>
        <taxon>Bacteria</taxon>
        <taxon>Bacillati</taxon>
        <taxon>Bacillota</taxon>
        <taxon>Clostridia</taxon>
        <taxon>Natranaerobiales</taxon>
        <taxon>Natranaerobiaceae</taxon>
        <taxon>Natranaerobius</taxon>
    </lineage>
</organism>
<dbReference type="EMBL" id="NIQC01000046">
    <property type="protein sequence ID" value="OWZ82726.1"/>
    <property type="molecule type" value="Genomic_DNA"/>
</dbReference>
<evidence type="ECO:0008006" key="3">
    <source>
        <dbReference type="Google" id="ProtNLM"/>
    </source>
</evidence>
<comment type="caution">
    <text evidence="1">The sequence shown here is derived from an EMBL/GenBank/DDBJ whole genome shotgun (WGS) entry which is preliminary data.</text>
</comment>
<dbReference type="NCBIfam" id="NF033831">
    <property type="entry name" value="sce7725_fam"/>
    <property type="match status" value="1"/>
</dbReference>
<dbReference type="RefSeq" id="WP_089024560.1">
    <property type="nucleotide sequence ID" value="NZ_NIQC01000046.1"/>
</dbReference>
<dbReference type="InterPro" id="IPR047727">
    <property type="entry name" value="Sce7725-like"/>
</dbReference>
<keyword evidence="2" id="KW-1185">Reference proteome</keyword>
<protein>
    <recommendedName>
        <fullName evidence="3">Sce7725 family protein</fullName>
    </recommendedName>
</protein>